<feature type="compositionally biased region" description="Low complexity" evidence="4">
    <location>
        <begin position="310"/>
        <end position="320"/>
    </location>
</feature>
<feature type="compositionally biased region" description="Low complexity" evidence="4">
    <location>
        <begin position="454"/>
        <end position="464"/>
    </location>
</feature>
<reference evidence="7 8" key="1">
    <citation type="journal article" date="2015" name="Genome Announc.">
        <title>Draft Genome Sequence of Clostridium tyrobutyricum Strain DIVETGP, Isolated from Cow's Milk for Grana Padano Production.</title>
        <authorList>
            <person name="Soggiu A."/>
            <person name="Piras C."/>
            <person name="Gaiarsa S."/>
            <person name="Sassera D."/>
            <person name="Roncada P."/>
            <person name="Bendixen E."/>
            <person name="Brasca M."/>
            <person name="Bonizzi L."/>
        </authorList>
    </citation>
    <scope>NUCLEOTIDE SEQUENCE [LARGE SCALE GENOMIC DNA]</scope>
    <source>
        <strain evidence="7 8">DIVETGP</strain>
    </source>
</reference>
<dbReference type="InterPro" id="IPR055372">
    <property type="entry name" value="CBM96"/>
</dbReference>
<feature type="compositionally biased region" description="Low complexity" evidence="4">
    <location>
        <begin position="265"/>
        <end position="284"/>
    </location>
</feature>
<evidence type="ECO:0000259" key="6">
    <source>
        <dbReference type="Pfam" id="PF24517"/>
    </source>
</evidence>
<dbReference type="EMBL" id="CBXI010000008">
    <property type="protein sequence ID" value="CDL90663.1"/>
    <property type="molecule type" value="Genomic_DNA"/>
</dbReference>
<dbReference type="SUPFAM" id="SSF49842">
    <property type="entry name" value="TNF-like"/>
    <property type="match status" value="1"/>
</dbReference>
<dbReference type="PANTHER" id="PTHR37456">
    <property type="entry name" value="SI:CH211-266K2.1"/>
    <property type="match status" value="1"/>
</dbReference>
<dbReference type="GO" id="GO:0005576">
    <property type="term" value="C:extracellular region"/>
    <property type="evidence" value="ECO:0007669"/>
    <property type="project" value="UniProtKB-SubCell"/>
</dbReference>
<accession>W6N2P4</accession>
<feature type="region of interest" description="Disordered" evidence="4">
    <location>
        <begin position="203"/>
        <end position="474"/>
    </location>
</feature>
<comment type="caution">
    <text evidence="7">The sequence shown here is derived from an EMBL/GenBank/DDBJ whole genome shotgun (WGS) entry which is preliminary data.</text>
</comment>
<dbReference type="InterPro" id="IPR041415">
    <property type="entry name" value="BclA_C"/>
</dbReference>
<dbReference type="RefSeq" id="WP_051483945.1">
    <property type="nucleotide sequence ID" value="NZ_CBXI010000008.1"/>
</dbReference>
<dbReference type="NCBIfam" id="NF033679">
    <property type="entry name" value="DNRLRE_dom"/>
    <property type="match status" value="1"/>
</dbReference>
<evidence type="ECO:0000256" key="3">
    <source>
        <dbReference type="ARBA" id="ARBA00022729"/>
    </source>
</evidence>
<comment type="subcellular location">
    <subcellularLocation>
        <location evidence="1">Secreted</location>
    </subcellularLocation>
</comment>
<gene>
    <name evidence="7" type="ORF">CTDIVETGP_0733</name>
</gene>
<evidence type="ECO:0000256" key="4">
    <source>
        <dbReference type="SAM" id="MobiDB-lite"/>
    </source>
</evidence>
<keyword evidence="3" id="KW-0732">Signal</keyword>
<dbReference type="Gene3D" id="2.60.120.970">
    <property type="match status" value="1"/>
</dbReference>
<evidence type="ECO:0000256" key="1">
    <source>
        <dbReference type="ARBA" id="ARBA00004613"/>
    </source>
</evidence>
<name>W6N2P4_CLOTY</name>
<feature type="domain" description="BclA C-terminal" evidence="5">
    <location>
        <begin position="506"/>
        <end position="629"/>
    </location>
</feature>
<dbReference type="Pfam" id="PF01391">
    <property type="entry name" value="Collagen"/>
    <property type="match status" value="2"/>
</dbReference>
<dbReference type="InterPro" id="IPR008983">
    <property type="entry name" value="Tumour_necrosis_fac-like_dom"/>
</dbReference>
<dbReference type="Pfam" id="PF24517">
    <property type="entry name" value="CBM96"/>
    <property type="match status" value="1"/>
</dbReference>
<proteinExistence type="predicted"/>
<dbReference type="InterPro" id="IPR008160">
    <property type="entry name" value="Collagen"/>
</dbReference>
<evidence type="ECO:0000259" key="5">
    <source>
        <dbReference type="Pfam" id="PF18573"/>
    </source>
</evidence>
<evidence type="ECO:0000256" key="2">
    <source>
        <dbReference type="ARBA" id="ARBA00022525"/>
    </source>
</evidence>
<feature type="domain" description="Carbohydrate-binding module family 96" evidence="6">
    <location>
        <begin position="6"/>
        <end position="176"/>
    </location>
</feature>
<dbReference type="PANTHER" id="PTHR37456:SF6">
    <property type="entry name" value="COLLAGEN ALPHA-1(XXIII) CHAIN-LIKE ISOFORM X2"/>
    <property type="match status" value="1"/>
</dbReference>
<evidence type="ECO:0000313" key="8">
    <source>
        <dbReference type="Proteomes" id="UP000019482"/>
    </source>
</evidence>
<organism evidence="7 8">
    <name type="scientific">Clostridium tyrobutyricum DIVETGP</name>
    <dbReference type="NCBI Taxonomy" id="1408889"/>
    <lineage>
        <taxon>Bacteria</taxon>
        <taxon>Bacillati</taxon>
        <taxon>Bacillota</taxon>
        <taxon>Clostridia</taxon>
        <taxon>Eubacteriales</taxon>
        <taxon>Clostridiaceae</taxon>
        <taxon>Clostridium</taxon>
    </lineage>
</organism>
<keyword evidence="8" id="KW-1185">Reference proteome</keyword>
<dbReference type="InterPro" id="IPR050938">
    <property type="entry name" value="Collagen_Structural_Proteins"/>
</dbReference>
<sequence>MTIHRAYPTDDVYISEFFPNKNFVSSSVLYTGEYTRYKNCPDSYRSLLKFDIPGSIPSKCKITKALLYIYVNRKDKDHCSYPSQTVTVYNNLVNFSQNTVTWNNAPNISITPYKIKISNKDIGHYVKFDITNLVRDWYNNTIANNGLTLVGIEDTPYTIIGYDSSRGTNSPYLSIDYNCDTPCPICPTGPTGPQGCPGPTGPKGCPGPAGPQGKPGPTGPKGDPGPTGPQGKPGPTGPQGKPGPTGPKGDPGPTGPQGKPGPTGPKGDLGPTGPKGDLGPTGPKGDPGPTGPQGKPGPTGPKGDPGPTGPKGDTGPTGPQGKPGPTGPKGDPGPTGPQGKPGPTGPKGDPGPTGPQGDPGPTGPKGDPGPTGPKGDPGPTGPKGDPGPTGPKGDPGPTGPKGDPGPTGPQGKPGPTGPKGDPGPTGPQGKPGPTGPKGDPGPTGPQGKPGPTGPKGDTGPTGPKGCPGPTGPKGCPGPTGPKGCPGPTGPKGDPGSNCSAFGFGTNICTNNINICSNKTLLSFPNDIQLKNVKLNNDNNVFTIKKRGYYFIEYNINCITDIEISSRLLINKLPVSASQRTTKNNNCNLLSNLIIKLNADDTLSLQLFKKDNSCNRMSYIKNASITIIKLD</sequence>
<dbReference type="Gene3D" id="2.60.120.40">
    <property type="match status" value="1"/>
</dbReference>
<dbReference type="Proteomes" id="UP000019482">
    <property type="component" value="Unassembled WGS sequence"/>
</dbReference>
<protein>
    <submittedName>
        <fullName evidence="7">Phage tail fiber protein</fullName>
    </submittedName>
</protein>
<keyword evidence="2" id="KW-0964">Secreted</keyword>
<dbReference type="AlphaFoldDB" id="W6N2P4"/>
<evidence type="ECO:0000313" key="7">
    <source>
        <dbReference type="EMBL" id="CDL90663.1"/>
    </source>
</evidence>
<dbReference type="Pfam" id="PF18573">
    <property type="entry name" value="BclA_C"/>
    <property type="match status" value="1"/>
</dbReference>